<gene>
    <name evidence="1" type="ORF">AS859_06635</name>
</gene>
<dbReference type="RefSeq" id="WP_066358768.1">
    <property type="nucleotide sequence ID" value="NZ_CP060692.1"/>
</dbReference>
<name>A0A1V9VAZ7_9BACT</name>
<evidence type="ECO:0000313" key="2">
    <source>
        <dbReference type="Proteomes" id="UP000192599"/>
    </source>
</evidence>
<dbReference type="Proteomes" id="UP000192599">
    <property type="component" value="Unassembled WGS sequence"/>
</dbReference>
<evidence type="ECO:0000313" key="1">
    <source>
        <dbReference type="EMBL" id="OQR41281.1"/>
    </source>
</evidence>
<accession>A0A1V9VAZ7</accession>
<protein>
    <submittedName>
        <fullName evidence="1">Uncharacterized protein</fullName>
    </submittedName>
</protein>
<sequence length="126" mass="14632">MKIIGDNLIPFEAFSKVTSIEDIKNTKPNSMIFFDFNEELLKYSFFQHLNFLVYVKSIKEAIYASNFNAKYIICENELAKKLQKIADNYMWDSKILTIIKSSDDLEKVALEEIDGAIYSDLLEIKV</sequence>
<dbReference type="AlphaFoldDB" id="A0A1V9VAZ7"/>
<dbReference type="EMBL" id="LNTC01000077">
    <property type="protein sequence ID" value="OQR41281.1"/>
    <property type="molecule type" value="Genomic_DNA"/>
</dbReference>
<reference evidence="1 2" key="1">
    <citation type="submission" date="2017-04" db="EMBL/GenBank/DDBJ databases">
        <title>Accumulation and expression of multiple antibiotic resistance genes in Arcobacter cryaerophilus that thrives in sewage.</title>
        <authorList>
            <person name="Millar J.A."/>
            <person name="Raghavan R."/>
        </authorList>
    </citation>
    <scope>NUCLEOTIDE SEQUENCE [LARGE SCALE GENOMIC DNA]</scope>
    <source>
        <strain evidence="1 2">AZT-1</strain>
    </source>
</reference>
<proteinExistence type="predicted"/>
<organism evidence="1 2">
    <name type="scientific">Aliarcobacter cryaerophilus</name>
    <dbReference type="NCBI Taxonomy" id="28198"/>
    <lineage>
        <taxon>Bacteria</taxon>
        <taxon>Pseudomonadati</taxon>
        <taxon>Campylobacterota</taxon>
        <taxon>Epsilonproteobacteria</taxon>
        <taxon>Campylobacterales</taxon>
        <taxon>Arcobacteraceae</taxon>
        <taxon>Aliarcobacter</taxon>
    </lineage>
</organism>
<comment type="caution">
    <text evidence="1">The sequence shown here is derived from an EMBL/GenBank/DDBJ whole genome shotgun (WGS) entry which is preliminary data.</text>
</comment>